<gene>
    <name evidence="2" type="ordered locus">Sdel_1478</name>
</gene>
<protein>
    <submittedName>
        <fullName evidence="2">Uncharacterized protein</fullName>
    </submittedName>
</protein>
<organism evidence="2 3">
    <name type="scientific">Sulfurospirillum deleyianum (strain ATCC 51133 / DSM 6946 / 5175)</name>
    <dbReference type="NCBI Taxonomy" id="525898"/>
    <lineage>
        <taxon>Bacteria</taxon>
        <taxon>Pseudomonadati</taxon>
        <taxon>Campylobacterota</taxon>
        <taxon>Epsilonproteobacteria</taxon>
        <taxon>Campylobacterales</taxon>
        <taxon>Sulfurospirillaceae</taxon>
        <taxon>Sulfurospirillum</taxon>
    </lineage>
</organism>
<reference evidence="2 3" key="2">
    <citation type="journal article" date="2010" name="Stand. Genomic Sci.">
        <title>Complete genome sequence of Sulfurospirillum deleyianum type strain (5175).</title>
        <authorList>
            <person name="Sikorski J."/>
            <person name="Lapidus A."/>
            <person name="Copeland A."/>
            <person name="Glavina Del Rio T."/>
            <person name="Nolan M."/>
            <person name="Lucas S."/>
            <person name="Chen F."/>
            <person name="Tice H."/>
            <person name="Cheng J.F."/>
            <person name="Saunders E."/>
            <person name="Bruce D."/>
            <person name="Goodwin L."/>
            <person name="Pitluck S."/>
            <person name="Ovchinnikova G."/>
            <person name="Pati A."/>
            <person name="Ivanova N."/>
            <person name="Mavromatis K."/>
            <person name="Chen A."/>
            <person name="Palaniappan K."/>
            <person name="Chain P."/>
            <person name="Land M."/>
            <person name="Hauser L."/>
            <person name="Chang Y.J."/>
            <person name="Jeffries C.D."/>
            <person name="Brettin T."/>
            <person name="Detter J.C."/>
            <person name="Han C."/>
            <person name="Rohde M."/>
            <person name="Lang E."/>
            <person name="Spring S."/>
            <person name="Goker M."/>
            <person name="Bristow J."/>
            <person name="Eisen J.A."/>
            <person name="Markowitz V."/>
            <person name="Hugenholtz P."/>
            <person name="Kyrpides N.C."/>
            <person name="Klenk H.P."/>
        </authorList>
    </citation>
    <scope>NUCLEOTIDE SEQUENCE [LARGE SCALE GENOMIC DNA]</scope>
    <source>
        <strain evidence="3">ATCC 51133 / DSM 6946 / 5175</strain>
    </source>
</reference>
<evidence type="ECO:0000313" key="2">
    <source>
        <dbReference type="EMBL" id="ACZ12496.1"/>
    </source>
</evidence>
<reference evidence="3" key="1">
    <citation type="submission" date="2009-11" db="EMBL/GenBank/DDBJ databases">
        <title>The complete genome of Sulfurospirillum deleyianum DSM 6946.</title>
        <authorList>
            <consortium name="US DOE Joint Genome Institute (JGI-PGF)"/>
            <person name="Lucas S."/>
            <person name="Copeland A."/>
            <person name="Lapidus A."/>
            <person name="Glavina del Rio T."/>
            <person name="Dalin E."/>
            <person name="Tice H."/>
            <person name="Bruce D."/>
            <person name="Goodwin L."/>
            <person name="Pitluck S."/>
            <person name="Kyrpides N."/>
            <person name="Mavromatis K."/>
            <person name="Ivanova N."/>
            <person name="Ovchinnikova G."/>
            <person name="Munk A.C."/>
            <person name="Lu M."/>
            <person name="Brettin T."/>
            <person name="Detter J.C."/>
            <person name="Han C."/>
            <person name="Tapia R."/>
            <person name="Larimer F."/>
            <person name="Land M."/>
            <person name="Hauser L."/>
            <person name="Markowitz V."/>
            <person name="Cheng J.F."/>
            <person name="Hugenholtz P."/>
            <person name="Woyke T."/>
            <person name="Wu D."/>
            <person name="Aumann P."/>
            <person name="Schneider S."/>
            <person name="Lang E."/>
            <person name="Spring S."/>
            <person name="Klenk H.P."/>
            <person name="Eisen J.A."/>
        </authorList>
    </citation>
    <scope>NUCLEOTIDE SEQUENCE [LARGE SCALE GENOMIC DNA]</scope>
    <source>
        <strain evidence="3">ATCC 51133 / DSM 6946 / 5175</strain>
    </source>
</reference>
<dbReference type="OrthoDB" id="5344272at2"/>
<keyword evidence="1" id="KW-0732">Signal</keyword>
<evidence type="ECO:0000256" key="1">
    <source>
        <dbReference type="SAM" id="SignalP"/>
    </source>
</evidence>
<feature type="signal peptide" evidence="1">
    <location>
        <begin position="1"/>
        <end position="16"/>
    </location>
</feature>
<dbReference type="RefSeq" id="WP_012857247.1">
    <property type="nucleotide sequence ID" value="NC_013512.1"/>
</dbReference>
<dbReference type="HOGENOM" id="CLU_2257888_0_0_7"/>
<dbReference type="STRING" id="525898.Sdel_1478"/>
<dbReference type="Proteomes" id="UP000002222">
    <property type="component" value="Chromosome"/>
</dbReference>
<sequence precursor="true">MRVFLLFYLFFSSLYAHPVSYSIDLHVSYNEREKSVSVACESDSRNKCGLHDFHLLNAQGEILKTASFPFMKASTSTTCPQKPAKMIFYLRQIPEHTYIVLFE</sequence>
<keyword evidence="3" id="KW-1185">Reference proteome</keyword>
<proteinExistence type="predicted"/>
<dbReference type="eggNOG" id="ENOG5032K8Z">
    <property type="taxonomic scope" value="Bacteria"/>
</dbReference>
<dbReference type="KEGG" id="sdl:Sdel_1478"/>
<evidence type="ECO:0000313" key="3">
    <source>
        <dbReference type="Proteomes" id="UP000002222"/>
    </source>
</evidence>
<name>D1B326_SULD5</name>
<dbReference type="AlphaFoldDB" id="D1B326"/>
<dbReference type="EMBL" id="CP001816">
    <property type="protein sequence ID" value="ACZ12496.1"/>
    <property type="molecule type" value="Genomic_DNA"/>
</dbReference>
<feature type="chain" id="PRO_5003020725" evidence="1">
    <location>
        <begin position="17"/>
        <end position="103"/>
    </location>
</feature>
<accession>D1B326</accession>